<proteinExistence type="predicted"/>
<evidence type="ECO:0000256" key="1">
    <source>
        <dbReference type="SAM" id="MobiDB-lite"/>
    </source>
</evidence>
<feature type="region of interest" description="Disordered" evidence="1">
    <location>
        <begin position="1"/>
        <end position="114"/>
    </location>
</feature>
<gene>
    <name evidence="2" type="ORF">OEZ85_001780</name>
</gene>
<evidence type="ECO:0000313" key="3">
    <source>
        <dbReference type="Proteomes" id="UP001244341"/>
    </source>
</evidence>
<sequence length="129" mass="13090">MDAREEQQAEEGESGGNAFSRAFDSLRDRVGGMTDKGTGGGGRSSISGSEKQAAAATGEALHSGGRHHRGLSWGEKIGSWARSFGSPEPPGGSGDDEAAAEGPAGSCSDVQGAGVHKRSLSAQLFDYHG</sequence>
<reference evidence="2 3" key="1">
    <citation type="submission" date="2023-05" db="EMBL/GenBank/DDBJ databases">
        <title>A 100% complete, gapless, phased diploid assembly of the Scenedesmus obliquus UTEX 3031 genome.</title>
        <authorList>
            <person name="Biondi T.C."/>
            <person name="Hanschen E.R."/>
            <person name="Kwon T."/>
            <person name="Eng W."/>
            <person name="Kruse C.P.S."/>
            <person name="Koehler S.I."/>
            <person name="Kunde Y."/>
            <person name="Gleasner C.D."/>
            <person name="You Mak K.T."/>
            <person name="Polle J."/>
            <person name="Hovde B.T."/>
            <person name="Starkenburg S.R."/>
        </authorList>
    </citation>
    <scope>NUCLEOTIDE SEQUENCE [LARGE SCALE GENOMIC DNA]</scope>
    <source>
        <strain evidence="2 3">DOE0152z</strain>
    </source>
</reference>
<accession>A0ABY8U378</accession>
<dbReference type="EMBL" id="CP126213">
    <property type="protein sequence ID" value="WIA15083.1"/>
    <property type="molecule type" value="Genomic_DNA"/>
</dbReference>
<protein>
    <submittedName>
        <fullName evidence="2">Uncharacterized protein</fullName>
    </submittedName>
</protein>
<keyword evidence="3" id="KW-1185">Reference proteome</keyword>
<name>A0ABY8U378_TETOB</name>
<dbReference type="Proteomes" id="UP001244341">
    <property type="component" value="Chromosome 6b"/>
</dbReference>
<organism evidence="2 3">
    <name type="scientific">Tetradesmus obliquus</name>
    <name type="common">Green alga</name>
    <name type="synonym">Acutodesmus obliquus</name>
    <dbReference type="NCBI Taxonomy" id="3088"/>
    <lineage>
        <taxon>Eukaryota</taxon>
        <taxon>Viridiplantae</taxon>
        <taxon>Chlorophyta</taxon>
        <taxon>core chlorophytes</taxon>
        <taxon>Chlorophyceae</taxon>
        <taxon>CS clade</taxon>
        <taxon>Sphaeropleales</taxon>
        <taxon>Scenedesmaceae</taxon>
        <taxon>Tetradesmus</taxon>
    </lineage>
</organism>
<evidence type="ECO:0000313" key="2">
    <source>
        <dbReference type="EMBL" id="WIA15083.1"/>
    </source>
</evidence>